<dbReference type="SUPFAM" id="SSF47413">
    <property type="entry name" value="lambda repressor-like DNA-binding domains"/>
    <property type="match status" value="1"/>
</dbReference>
<dbReference type="Proteomes" id="UP000199503">
    <property type="component" value="Unassembled WGS sequence"/>
</dbReference>
<evidence type="ECO:0000313" key="2">
    <source>
        <dbReference type="EMBL" id="SES32539.1"/>
    </source>
</evidence>
<dbReference type="AlphaFoldDB" id="A0A1H9WFH9"/>
<name>A0A1H9WFH9_9PSEU</name>
<dbReference type="PANTHER" id="PTHR35010">
    <property type="entry name" value="BLL4672 PROTEIN-RELATED"/>
    <property type="match status" value="1"/>
</dbReference>
<dbReference type="Gene3D" id="3.30.450.180">
    <property type="match status" value="1"/>
</dbReference>
<dbReference type="PROSITE" id="PS50943">
    <property type="entry name" value="HTH_CROC1"/>
    <property type="match status" value="1"/>
</dbReference>
<sequence>MNSVTALGLRDNGFMASLNRELADFLRRARSQVDPSRAGLPSDGRVRRVKGLRREEVALLAGVSTDYYARLEQGRRITPSAAVVEAIGRALELDEAGRTHLRDLIGLPAGPAPRRPSSVQRVRPGLYQLIDALDGEPALVLGRRTDVLAANRMAKALFADFDEIPPKERNYARWIFLDEAARSLFVDWHDQARAAVESLRFEVGRDPGDTATVALVNELRERSRDFDQWWEQHRVHQRTYGSKRLRHPLVGDLTVEYESLALPGDPDTMLYVYSTAPDSPSRQAMDILASWTAGARPSPQEAGPEA</sequence>
<dbReference type="PANTHER" id="PTHR35010:SF2">
    <property type="entry name" value="BLL4672 PROTEIN"/>
    <property type="match status" value="1"/>
</dbReference>
<accession>A0A1H9WFH9</accession>
<evidence type="ECO:0000313" key="3">
    <source>
        <dbReference type="Proteomes" id="UP000199503"/>
    </source>
</evidence>
<dbReference type="EMBL" id="FOFV01000022">
    <property type="protein sequence ID" value="SES32539.1"/>
    <property type="molecule type" value="Genomic_DNA"/>
</dbReference>
<dbReference type="Gene3D" id="1.10.260.40">
    <property type="entry name" value="lambda repressor-like DNA-binding domains"/>
    <property type="match status" value="1"/>
</dbReference>
<organism evidence="2 3">
    <name type="scientific">Lentzea albida</name>
    <dbReference type="NCBI Taxonomy" id="65499"/>
    <lineage>
        <taxon>Bacteria</taxon>
        <taxon>Bacillati</taxon>
        <taxon>Actinomycetota</taxon>
        <taxon>Actinomycetes</taxon>
        <taxon>Pseudonocardiales</taxon>
        <taxon>Pseudonocardiaceae</taxon>
        <taxon>Lentzea</taxon>
    </lineage>
</organism>
<dbReference type="GO" id="GO:0003677">
    <property type="term" value="F:DNA binding"/>
    <property type="evidence" value="ECO:0007669"/>
    <property type="project" value="InterPro"/>
</dbReference>
<dbReference type="Pfam" id="PF13560">
    <property type="entry name" value="HTH_31"/>
    <property type="match status" value="1"/>
</dbReference>
<feature type="domain" description="HTH cro/C1-type" evidence="1">
    <location>
        <begin position="47"/>
        <end position="98"/>
    </location>
</feature>
<dbReference type="CDD" id="cd00093">
    <property type="entry name" value="HTH_XRE"/>
    <property type="match status" value="1"/>
</dbReference>
<dbReference type="InterPro" id="IPR041413">
    <property type="entry name" value="MLTR_LBD"/>
</dbReference>
<gene>
    <name evidence="2" type="ORF">SAMN04488000_12238</name>
</gene>
<dbReference type="InterPro" id="IPR001387">
    <property type="entry name" value="Cro/C1-type_HTH"/>
</dbReference>
<reference evidence="3" key="1">
    <citation type="submission" date="2016-10" db="EMBL/GenBank/DDBJ databases">
        <authorList>
            <person name="Varghese N."/>
            <person name="Submissions S."/>
        </authorList>
    </citation>
    <scope>NUCLEOTIDE SEQUENCE [LARGE SCALE GENOMIC DNA]</scope>
    <source>
        <strain evidence="3">DSM 44437</strain>
    </source>
</reference>
<keyword evidence="3" id="KW-1185">Reference proteome</keyword>
<dbReference type="SMART" id="SM00530">
    <property type="entry name" value="HTH_XRE"/>
    <property type="match status" value="1"/>
</dbReference>
<proteinExistence type="predicted"/>
<evidence type="ECO:0000259" key="1">
    <source>
        <dbReference type="PROSITE" id="PS50943"/>
    </source>
</evidence>
<dbReference type="InterPro" id="IPR010982">
    <property type="entry name" value="Lambda_DNA-bd_dom_sf"/>
</dbReference>
<dbReference type="Pfam" id="PF17765">
    <property type="entry name" value="MLTR_LBD"/>
    <property type="match status" value="1"/>
</dbReference>
<dbReference type="STRING" id="65499.SAMN04488000_12238"/>
<protein>
    <submittedName>
        <fullName evidence="2">Helix-turn-helix domain-containing protein</fullName>
    </submittedName>
</protein>